<gene>
    <name evidence="2" type="ORF">E1A91_D09G018200v1</name>
</gene>
<organism evidence="2 3">
    <name type="scientific">Gossypium mustelinum</name>
    <name type="common">Cotton</name>
    <name type="synonym">Gossypium caicoense</name>
    <dbReference type="NCBI Taxonomy" id="34275"/>
    <lineage>
        <taxon>Eukaryota</taxon>
        <taxon>Viridiplantae</taxon>
        <taxon>Streptophyta</taxon>
        <taxon>Embryophyta</taxon>
        <taxon>Tracheophyta</taxon>
        <taxon>Spermatophyta</taxon>
        <taxon>Magnoliopsida</taxon>
        <taxon>eudicotyledons</taxon>
        <taxon>Gunneridae</taxon>
        <taxon>Pentapetalae</taxon>
        <taxon>rosids</taxon>
        <taxon>malvids</taxon>
        <taxon>Malvales</taxon>
        <taxon>Malvaceae</taxon>
        <taxon>Malvoideae</taxon>
        <taxon>Gossypium</taxon>
    </lineage>
</organism>
<keyword evidence="1" id="KW-0812">Transmembrane</keyword>
<accession>A0A5D2TGX9</accession>
<proteinExistence type="predicted"/>
<feature type="transmembrane region" description="Helical" evidence="1">
    <location>
        <begin position="6"/>
        <end position="36"/>
    </location>
</feature>
<keyword evidence="1" id="KW-0472">Membrane</keyword>
<evidence type="ECO:0000313" key="3">
    <source>
        <dbReference type="Proteomes" id="UP000323597"/>
    </source>
</evidence>
<evidence type="ECO:0000256" key="1">
    <source>
        <dbReference type="SAM" id="Phobius"/>
    </source>
</evidence>
<name>A0A5D2TGX9_GOSMU</name>
<reference evidence="2 3" key="1">
    <citation type="submission" date="2019-07" db="EMBL/GenBank/DDBJ databases">
        <title>WGS assembly of Gossypium mustelinum.</title>
        <authorList>
            <person name="Chen Z.J."/>
            <person name="Sreedasyam A."/>
            <person name="Ando A."/>
            <person name="Song Q."/>
            <person name="De L."/>
            <person name="Hulse-Kemp A."/>
            <person name="Ding M."/>
            <person name="Ye W."/>
            <person name="Kirkbride R."/>
            <person name="Jenkins J."/>
            <person name="Plott C."/>
            <person name="Lovell J."/>
            <person name="Lin Y.-M."/>
            <person name="Vaughn R."/>
            <person name="Liu B."/>
            <person name="Li W."/>
            <person name="Simpson S."/>
            <person name="Scheffler B."/>
            <person name="Saski C."/>
            <person name="Grover C."/>
            <person name="Hu G."/>
            <person name="Conover J."/>
            <person name="Carlson J."/>
            <person name="Shu S."/>
            <person name="Boston L."/>
            <person name="Williams M."/>
            <person name="Peterson D."/>
            <person name="Mcgee K."/>
            <person name="Jones D."/>
            <person name="Wendel J."/>
            <person name="Stelly D."/>
            <person name="Grimwood J."/>
            <person name="Schmutz J."/>
        </authorList>
    </citation>
    <scope>NUCLEOTIDE SEQUENCE [LARGE SCALE GENOMIC DNA]</scope>
    <source>
        <strain evidence="2">1408120.09</strain>
    </source>
</reference>
<keyword evidence="3" id="KW-1185">Reference proteome</keyword>
<dbReference type="EMBL" id="CM017657">
    <property type="protein sequence ID" value="TYI63444.1"/>
    <property type="molecule type" value="Genomic_DNA"/>
</dbReference>
<protein>
    <submittedName>
        <fullName evidence="2">Uncharacterized protein</fullName>
    </submittedName>
</protein>
<sequence length="74" mass="8727">MSVTFFYFISFLLPCAFLVIQSLFLFHYFVLITFVLEICDLPSALLICHICSYSQHPEEFRQEFKLKGRKLLIG</sequence>
<keyword evidence="1" id="KW-1133">Transmembrane helix</keyword>
<evidence type="ECO:0000313" key="2">
    <source>
        <dbReference type="EMBL" id="TYI63444.1"/>
    </source>
</evidence>
<dbReference type="AlphaFoldDB" id="A0A5D2TGX9"/>
<dbReference type="Proteomes" id="UP000323597">
    <property type="component" value="Chromosome D09"/>
</dbReference>